<proteinExistence type="predicted"/>
<organism evidence="2 3">
    <name type="scientific">Coccomyxa viridis</name>
    <dbReference type="NCBI Taxonomy" id="1274662"/>
    <lineage>
        <taxon>Eukaryota</taxon>
        <taxon>Viridiplantae</taxon>
        <taxon>Chlorophyta</taxon>
        <taxon>core chlorophytes</taxon>
        <taxon>Trebouxiophyceae</taxon>
        <taxon>Trebouxiophyceae incertae sedis</taxon>
        <taxon>Coccomyxaceae</taxon>
        <taxon>Coccomyxa</taxon>
    </lineage>
</organism>
<feature type="region of interest" description="Disordered" evidence="1">
    <location>
        <begin position="106"/>
        <end position="128"/>
    </location>
</feature>
<dbReference type="AlphaFoldDB" id="A0AAV1I8Z7"/>
<feature type="compositionally biased region" description="Polar residues" evidence="1">
    <location>
        <begin position="524"/>
        <end position="535"/>
    </location>
</feature>
<dbReference type="Gene3D" id="3.30.160.60">
    <property type="entry name" value="Classic Zinc Finger"/>
    <property type="match status" value="1"/>
</dbReference>
<comment type="caution">
    <text evidence="2">The sequence shown here is derived from an EMBL/GenBank/DDBJ whole genome shotgun (WGS) entry which is preliminary data.</text>
</comment>
<name>A0AAV1I8Z7_9CHLO</name>
<sequence length="542" mass="59409">MPHTQRSPMGGKQEKNPDRFYCPYPGCTRSFAELWRLKVHYRAPPDARGSGKERGHGCELQQCPKCEKELKQGKHHVGCFANKGNNAKKRPLKVADESFAAPDDFLERHRSSPSPNVARPPSGFRQDLKMPTPVHNFLAAQRGMTSAASEPIDSAMMKRKLAEECMPRKKAVPGYGPLLGSMPAPASHLMGGPSSMLPSSMLPPSAFQLAPQPEPGLFAPQEMRFSSSSEATPASHYQRPESAPPLVGTPKNQFAALWDDDHFPGLPYHGSEAIKGQNSGIFNIHANCSNEAMRELDDRMLDLSGLFSGQDDLLGMPDMLGADLGHSAPPAQQHRRAASCNVPQRSSTEEDDLILQGMGMLEAPQRSAAQLPPQVQPQPLGIASTRSASRPLDLLPYSCAAQNPAPAPHDPFNHLHEMGFSSDESSGRRYDASSVSSEFEEADLLQPQRSDLFGFLAMDCVLLPIIPEERKVSALDVNCFLNIGKSGEELDHEMSMQNNMSYSMMNGQSPQTPQEDYQDPKNRNAVQRWSPLSEQTHAHGTC</sequence>
<evidence type="ECO:0000256" key="1">
    <source>
        <dbReference type="SAM" id="MobiDB-lite"/>
    </source>
</evidence>
<feature type="region of interest" description="Disordered" evidence="1">
    <location>
        <begin position="225"/>
        <end position="248"/>
    </location>
</feature>
<accession>A0AAV1I8Z7</accession>
<protein>
    <recommendedName>
        <fullName evidence="4">C2H2-type domain-containing protein</fullName>
    </recommendedName>
</protein>
<reference evidence="2 3" key="1">
    <citation type="submission" date="2023-10" db="EMBL/GenBank/DDBJ databases">
        <authorList>
            <person name="Maclean D."/>
            <person name="Macfadyen A."/>
        </authorList>
    </citation>
    <scope>NUCLEOTIDE SEQUENCE [LARGE SCALE GENOMIC DNA]</scope>
</reference>
<dbReference type="Proteomes" id="UP001314263">
    <property type="component" value="Unassembled WGS sequence"/>
</dbReference>
<feature type="region of interest" description="Disordered" evidence="1">
    <location>
        <begin position="502"/>
        <end position="542"/>
    </location>
</feature>
<evidence type="ECO:0000313" key="3">
    <source>
        <dbReference type="Proteomes" id="UP001314263"/>
    </source>
</evidence>
<dbReference type="EMBL" id="CAUYUE010000008">
    <property type="protein sequence ID" value="CAK0783534.1"/>
    <property type="molecule type" value="Genomic_DNA"/>
</dbReference>
<evidence type="ECO:0000313" key="2">
    <source>
        <dbReference type="EMBL" id="CAK0783534.1"/>
    </source>
</evidence>
<keyword evidence="3" id="KW-1185">Reference proteome</keyword>
<evidence type="ECO:0008006" key="4">
    <source>
        <dbReference type="Google" id="ProtNLM"/>
    </source>
</evidence>
<gene>
    <name evidence="2" type="ORF">CVIRNUC_006733</name>
</gene>